<sequence length="80" mass="9026">MPTLTIKGLPHALYHRLKERAEAHRRSLNREVIVCLEQATTLPVVDPQTWLADAAQLRARLALPPLTEARLRRAKTAGRP</sequence>
<evidence type="ECO:0000259" key="1">
    <source>
        <dbReference type="Pfam" id="PF22513"/>
    </source>
</evidence>
<proteinExistence type="predicted"/>
<dbReference type="InterPro" id="IPR010985">
    <property type="entry name" value="Ribbon_hlx_hlx"/>
</dbReference>
<dbReference type="InterPro" id="IPR013321">
    <property type="entry name" value="Arc_rbn_hlx_hlx"/>
</dbReference>
<dbReference type="EMBL" id="VBAP01000040">
    <property type="protein sequence ID" value="TMI75736.1"/>
    <property type="molecule type" value="Genomic_DNA"/>
</dbReference>
<dbReference type="GO" id="GO:0006355">
    <property type="term" value="P:regulation of DNA-templated transcription"/>
    <property type="evidence" value="ECO:0007669"/>
    <property type="project" value="InterPro"/>
</dbReference>
<name>A0A537IYD5_9BACT</name>
<evidence type="ECO:0000313" key="3">
    <source>
        <dbReference type="Proteomes" id="UP000318834"/>
    </source>
</evidence>
<reference evidence="2 3" key="1">
    <citation type="journal article" date="2019" name="Nat. Microbiol.">
        <title>Mediterranean grassland soil C-N compound turnover is dependent on rainfall and depth, and is mediated by genomically divergent microorganisms.</title>
        <authorList>
            <person name="Diamond S."/>
            <person name="Andeer P.F."/>
            <person name="Li Z."/>
            <person name="Crits-Christoph A."/>
            <person name="Burstein D."/>
            <person name="Anantharaman K."/>
            <person name="Lane K.R."/>
            <person name="Thomas B.C."/>
            <person name="Pan C."/>
            <person name="Northen T.R."/>
            <person name="Banfield J.F."/>
        </authorList>
    </citation>
    <scope>NUCLEOTIDE SEQUENCE [LARGE SCALE GENOMIC DNA]</scope>
    <source>
        <strain evidence="2">NP_8</strain>
    </source>
</reference>
<gene>
    <name evidence="2" type="ORF">E6H05_05800</name>
</gene>
<keyword evidence="2" id="KW-0238">DNA-binding</keyword>
<protein>
    <submittedName>
        <fullName evidence="2">Arc family DNA-binding protein</fullName>
    </submittedName>
</protein>
<dbReference type="Gene3D" id="1.10.1220.10">
    <property type="entry name" value="Met repressor-like"/>
    <property type="match status" value="1"/>
</dbReference>
<dbReference type="AlphaFoldDB" id="A0A537IYD5"/>
<dbReference type="SUPFAM" id="SSF47598">
    <property type="entry name" value="Ribbon-helix-helix"/>
    <property type="match status" value="1"/>
</dbReference>
<feature type="domain" description="Antitoxin FitA-like ribbon-helix-helix" evidence="1">
    <location>
        <begin position="2"/>
        <end position="39"/>
    </location>
</feature>
<evidence type="ECO:0000313" key="2">
    <source>
        <dbReference type="EMBL" id="TMI75736.1"/>
    </source>
</evidence>
<dbReference type="Pfam" id="PF22513">
    <property type="entry name" value="FitA-like_RHH"/>
    <property type="match status" value="1"/>
</dbReference>
<organism evidence="2 3">
    <name type="scientific">Candidatus Segetimicrobium genomatis</name>
    <dbReference type="NCBI Taxonomy" id="2569760"/>
    <lineage>
        <taxon>Bacteria</taxon>
        <taxon>Bacillati</taxon>
        <taxon>Candidatus Sysuimicrobiota</taxon>
        <taxon>Candidatus Sysuimicrobiia</taxon>
        <taxon>Candidatus Sysuimicrobiales</taxon>
        <taxon>Candidatus Segetimicrobiaceae</taxon>
        <taxon>Candidatus Segetimicrobium</taxon>
    </lineage>
</organism>
<comment type="caution">
    <text evidence="2">The sequence shown here is derived from an EMBL/GenBank/DDBJ whole genome shotgun (WGS) entry which is preliminary data.</text>
</comment>
<dbReference type="InterPro" id="IPR053853">
    <property type="entry name" value="FitA-like_RHH"/>
</dbReference>
<dbReference type="Proteomes" id="UP000318834">
    <property type="component" value="Unassembled WGS sequence"/>
</dbReference>
<accession>A0A537IYD5</accession>
<dbReference type="GO" id="GO:0003677">
    <property type="term" value="F:DNA binding"/>
    <property type="evidence" value="ECO:0007669"/>
    <property type="project" value="UniProtKB-KW"/>
</dbReference>